<keyword evidence="2" id="KW-0378">Hydrolase</keyword>
<dbReference type="GO" id="GO:0016787">
    <property type="term" value="F:hydrolase activity"/>
    <property type="evidence" value="ECO:0007669"/>
    <property type="project" value="UniProtKB-KW"/>
</dbReference>
<dbReference type="PATRIC" id="fig|1459.3.peg.339"/>
<feature type="region of interest" description="Disordered" evidence="1">
    <location>
        <begin position="1"/>
        <end position="20"/>
    </location>
</feature>
<accession>A0A0M0GKZ5</accession>
<proteinExistence type="predicted"/>
<comment type="caution">
    <text evidence="2">The sequence shown here is derived from an EMBL/GenBank/DDBJ whole genome shotgun (WGS) entry which is preliminary data.</text>
</comment>
<dbReference type="EMBL" id="LGUF01000007">
    <property type="protein sequence ID" value="KON90172.1"/>
    <property type="molecule type" value="Genomic_DNA"/>
</dbReference>
<dbReference type="OrthoDB" id="2735914at2"/>
<dbReference type="Proteomes" id="UP000037109">
    <property type="component" value="Unassembled WGS sequence"/>
</dbReference>
<name>A0A0M0GKZ5_SPOGL</name>
<evidence type="ECO:0000313" key="3">
    <source>
        <dbReference type="Proteomes" id="UP000037109"/>
    </source>
</evidence>
<sequence length="93" mass="10291">MSSGNSRKCQCKDYQTSSNENANKCKGCICDTLRTLQTQTEVDVFLDGGQVLENVNFINLDNDTCCAFFVETEPGSTLIVDCQKIQAIRIQAD</sequence>
<dbReference type="AlphaFoldDB" id="A0A0M0GKZ5"/>
<protein>
    <submittedName>
        <fullName evidence="2">Hydrolase</fullName>
    </submittedName>
</protein>
<evidence type="ECO:0000256" key="1">
    <source>
        <dbReference type="SAM" id="MobiDB-lite"/>
    </source>
</evidence>
<organism evidence="2 3">
    <name type="scientific">Sporosarcina globispora</name>
    <name type="common">Bacillus globisporus</name>
    <dbReference type="NCBI Taxonomy" id="1459"/>
    <lineage>
        <taxon>Bacteria</taxon>
        <taxon>Bacillati</taxon>
        <taxon>Bacillota</taxon>
        <taxon>Bacilli</taxon>
        <taxon>Bacillales</taxon>
        <taxon>Caryophanaceae</taxon>
        <taxon>Sporosarcina</taxon>
    </lineage>
</organism>
<evidence type="ECO:0000313" key="2">
    <source>
        <dbReference type="EMBL" id="KON90172.1"/>
    </source>
</evidence>
<reference evidence="3" key="1">
    <citation type="submission" date="2015-07" db="EMBL/GenBank/DDBJ databases">
        <title>Fjat-10036 dsm4.</title>
        <authorList>
            <person name="Liu B."/>
            <person name="Wang J."/>
            <person name="Zhu Y."/>
            <person name="Liu G."/>
            <person name="Chen Q."/>
            <person name="Chen Z."/>
            <person name="Lan J."/>
            <person name="Che J."/>
            <person name="Ge C."/>
            <person name="Shi H."/>
            <person name="Pan Z."/>
            <person name="Liu X."/>
        </authorList>
    </citation>
    <scope>NUCLEOTIDE SEQUENCE [LARGE SCALE GENOMIC DNA]</scope>
    <source>
        <strain evidence="3">DSM 4</strain>
    </source>
</reference>
<gene>
    <name evidence="2" type="ORF">AF332_01530</name>
</gene>
<keyword evidence="3" id="KW-1185">Reference proteome</keyword>